<keyword evidence="2" id="KW-0812">Transmembrane</keyword>
<reference evidence="3 4" key="1">
    <citation type="submission" date="2017-11" db="EMBL/GenBank/DDBJ databases">
        <title>Evolution of Phototrophy in the Chloroflexi Phylum Driven by Horizontal Gene Transfer.</title>
        <authorList>
            <person name="Ward L.M."/>
            <person name="Hemp J."/>
            <person name="Shih P.M."/>
            <person name="Mcglynn S.E."/>
            <person name="Fischer W."/>
        </authorList>
    </citation>
    <scope>NUCLEOTIDE SEQUENCE [LARGE SCALE GENOMIC DNA]</scope>
    <source>
        <strain evidence="3">CP2_2F</strain>
    </source>
</reference>
<accession>A0A2M8P046</accession>
<evidence type="ECO:0000313" key="3">
    <source>
        <dbReference type="EMBL" id="PJF30920.1"/>
    </source>
</evidence>
<protein>
    <submittedName>
        <fullName evidence="3">Uncharacterized protein</fullName>
    </submittedName>
</protein>
<sequence length="156" mass="17345">MSERSQAQVQTTTAQRAQSATLTPAQQRALARKRLRADQNGVIAAGVLLGVGGWLLLARLVESVPPLAFPRWLFFILLYIAVTGSALPFIGYLHRRFSRYNPPTGGVILRQGMWFGLLAVTLAWLQMTRALTWASAGFLILAILVIEIFLRLRERA</sequence>
<proteinExistence type="predicted"/>
<dbReference type="EMBL" id="PGTK01000005">
    <property type="protein sequence ID" value="PJF30920.1"/>
    <property type="molecule type" value="Genomic_DNA"/>
</dbReference>
<feature type="transmembrane region" description="Helical" evidence="2">
    <location>
        <begin position="72"/>
        <end position="93"/>
    </location>
</feature>
<dbReference type="AlphaFoldDB" id="A0A2M8P046"/>
<keyword evidence="2" id="KW-1133">Transmembrane helix</keyword>
<evidence type="ECO:0000313" key="4">
    <source>
        <dbReference type="Proteomes" id="UP000228921"/>
    </source>
</evidence>
<name>A0A2M8P046_9CHLR</name>
<evidence type="ECO:0000256" key="2">
    <source>
        <dbReference type="SAM" id="Phobius"/>
    </source>
</evidence>
<feature type="transmembrane region" description="Helical" evidence="2">
    <location>
        <begin position="105"/>
        <end position="125"/>
    </location>
</feature>
<keyword evidence="2" id="KW-0472">Membrane</keyword>
<feature type="transmembrane region" description="Helical" evidence="2">
    <location>
        <begin position="131"/>
        <end position="150"/>
    </location>
</feature>
<evidence type="ECO:0000256" key="1">
    <source>
        <dbReference type="SAM" id="MobiDB-lite"/>
    </source>
</evidence>
<feature type="region of interest" description="Disordered" evidence="1">
    <location>
        <begin position="1"/>
        <end position="21"/>
    </location>
</feature>
<gene>
    <name evidence="3" type="ORF">CUN51_05395</name>
</gene>
<organism evidence="3 4">
    <name type="scientific">Candidatus Thermofonsia Clade 1 bacterium</name>
    <dbReference type="NCBI Taxonomy" id="2364210"/>
    <lineage>
        <taxon>Bacteria</taxon>
        <taxon>Bacillati</taxon>
        <taxon>Chloroflexota</taxon>
        <taxon>Candidatus Thermofontia</taxon>
        <taxon>Candidatus Thermofonsia Clade 1</taxon>
    </lineage>
</organism>
<feature type="transmembrane region" description="Helical" evidence="2">
    <location>
        <begin position="42"/>
        <end position="60"/>
    </location>
</feature>
<comment type="caution">
    <text evidence="3">The sequence shown here is derived from an EMBL/GenBank/DDBJ whole genome shotgun (WGS) entry which is preliminary data.</text>
</comment>
<dbReference type="Proteomes" id="UP000228921">
    <property type="component" value="Unassembled WGS sequence"/>
</dbReference>